<dbReference type="Proteomes" id="UP000004263">
    <property type="component" value="Unassembled WGS sequence"/>
</dbReference>
<dbReference type="SUPFAM" id="SSF56300">
    <property type="entry name" value="Metallo-dependent phosphatases"/>
    <property type="match status" value="1"/>
</dbReference>
<dbReference type="InterPro" id="IPR004843">
    <property type="entry name" value="Calcineurin-like_PHP"/>
</dbReference>
<dbReference type="PANTHER" id="PTHR42850">
    <property type="entry name" value="METALLOPHOSPHOESTERASE"/>
    <property type="match status" value="1"/>
</dbReference>
<dbReference type="EMBL" id="AAQH01000013">
    <property type="protein sequence ID" value="EAT11816.1"/>
    <property type="molecule type" value="Genomic_DNA"/>
</dbReference>
<evidence type="ECO:0000313" key="2">
    <source>
        <dbReference type="EMBL" id="EAT11816.1"/>
    </source>
</evidence>
<evidence type="ECO:0000313" key="3">
    <source>
        <dbReference type="Proteomes" id="UP000004263"/>
    </source>
</evidence>
<gene>
    <name evidence="2" type="ORF">RED65_05499</name>
</gene>
<dbReference type="AlphaFoldDB" id="Q1N0L7"/>
<dbReference type="PANTHER" id="PTHR42850:SF7">
    <property type="entry name" value="BIS(5'-NUCLEOSYL)-TETRAPHOSPHATASE PRPE [ASYMMETRICAL]"/>
    <property type="match status" value="1"/>
</dbReference>
<dbReference type="Pfam" id="PF00149">
    <property type="entry name" value="Metallophos"/>
    <property type="match status" value="1"/>
</dbReference>
<sequence>MAVQGYDLIGDVHGCGITLCKLLEQMGYQKKNGVYQHPSRKVVFIGDIVDRGPNIRLALAVVRDMVEAGHAHLVMGNHEYNVLAFCTPSRAGAEHPYLRDHTARNSFIVEETLRQFDPFPQEWRDYLNWFMTLPLFMEFEHFRAVHACWDHDLIKEMEIRYQRNHLDEEMLHASMDRESFEGQLVDRLTRGTALELPDGRSITAKDGFVRHFFRTKFWEKDPEIYDDIVFQPDPLPQDIAERPITKNDRKELLYYGPDEKPLFFGHYWMQGIPGPIRSNIACIDYSAVKYGRLVAYRMDDETHLDPNKFCWVRVERNED</sequence>
<protein>
    <submittedName>
        <fullName evidence="2">Diadenosine tetraphosphatase and related serine/threonine protein phosphatase</fullName>
    </submittedName>
</protein>
<organism evidence="2 3">
    <name type="scientific">Bermanella marisrubri</name>
    <dbReference type="NCBI Taxonomy" id="207949"/>
    <lineage>
        <taxon>Bacteria</taxon>
        <taxon>Pseudomonadati</taxon>
        <taxon>Pseudomonadota</taxon>
        <taxon>Gammaproteobacteria</taxon>
        <taxon>Oceanospirillales</taxon>
        <taxon>Oceanospirillaceae</taxon>
        <taxon>Bermanella</taxon>
    </lineage>
</organism>
<name>Q1N0L7_9GAMM</name>
<feature type="domain" description="Calcineurin-like phosphoesterase" evidence="1">
    <location>
        <begin position="8"/>
        <end position="137"/>
    </location>
</feature>
<dbReference type="InterPro" id="IPR029052">
    <property type="entry name" value="Metallo-depent_PP-like"/>
</dbReference>
<reference evidence="2 3" key="1">
    <citation type="submission" date="2006-03" db="EMBL/GenBank/DDBJ databases">
        <authorList>
            <person name="Pinhassi J."/>
            <person name="Pedros-Alio C."/>
            <person name="Ferriera S."/>
            <person name="Johnson J."/>
            <person name="Kravitz S."/>
            <person name="Halpern A."/>
            <person name="Remington K."/>
            <person name="Beeson K."/>
            <person name="Tran B."/>
            <person name="Rogers Y.-H."/>
            <person name="Friedman R."/>
            <person name="Venter J.C."/>
        </authorList>
    </citation>
    <scope>NUCLEOTIDE SEQUENCE [LARGE SCALE GENOMIC DNA]</scope>
    <source>
        <strain evidence="2 3">RED65</strain>
    </source>
</reference>
<dbReference type="STRING" id="207949.RED65_05499"/>
<dbReference type="Gene3D" id="3.60.21.10">
    <property type="match status" value="1"/>
</dbReference>
<dbReference type="OrthoDB" id="9807890at2"/>
<accession>Q1N0L7</accession>
<comment type="caution">
    <text evidence="2">The sequence shown here is derived from an EMBL/GenBank/DDBJ whole genome shotgun (WGS) entry which is preliminary data.</text>
</comment>
<keyword evidence="3" id="KW-1185">Reference proteome</keyword>
<dbReference type="GO" id="GO:0005737">
    <property type="term" value="C:cytoplasm"/>
    <property type="evidence" value="ECO:0007669"/>
    <property type="project" value="TreeGrafter"/>
</dbReference>
<dbReference type="InterPro" id="IPR050126">
    <property type="entry name" value="Ap4A_hydrolase"/>
</dbReference>
<dbReference type="GO" id="GO:0016791">
    <property type="term" value="F:phosphatase activity"/>
    <property type="evidence" value="ECO:0007669"/>
    <property type="project" value="TreeGrafter"/>
</dbReference>
<proteinExistence type="predicted"/>
<evidence type="ECO:0000259" key="1">
    <source>
        <dbReference type="Pfam" id="PF00149"/>
    </source>
</evidence>
<dbReference type="HOGENOM" id="CLU_055439_0_0_6"/>
<dbReference type="RefSeq" id="WP_007016417.1">
    <property type="nucleotide sequence ID" value="NZ_AAQH01000013.1"/>
</dbReference>